<evidence type="ECO:0000256" key="5">
    <source>
        <dbReference type="ARBA" id="ARBA00022547"/>
    </source>
</evidence>
<evidence type="ECO:0000256" key="6">
    <source>
        <dbReference type="ARBA" id="ARBA00022692"/>
    </source>
</evidence>
<evidence type="ECO:0000256" key="8">
    <source>
        <dbReference type="ARBA" id="ARBA00022989"/>
    </source>
</evidence>
<dbReference type="PROSITE" id="PS00449">
    <property type="entry name" value="ATPASE_A"/>
    <property type="match status" value="1"/>
</dbReference>
<dbReference type="GO" id="GO:0046933">
    <property type="term" value="F:proton-transporting ATP synthase activity, rotational mechanism"/>
    <property type="evidence" value="ECO:0007669"/>
    <property type="project" value="UniProtKB-UniRule"/>
</dbReference>
<dbReference type="HAMAP" id="MF_01393">
    <property type="entry name" value="ATP_synth_a_bact"/>
    <property type="match status" value="1"/>
</dbReference>
<keyword evidence="9 12" id="KW-0406">Ion transport</keyword>
<dbReference type="GO" id="GO:0042777">
    <property type="term" value="P:proton motive force-driven plasma membrane ATP synthesis"/>
    <property type="evidence" value="ECO:0007669"/>
    <property type="project" value="TreeGrafter"/>
</dbReference>
<dbReference type="SUPFAM" id="SSF81336">
    <property type="entry name" value="F1F0 ATP synthase subunit A"/>
    <property type="match status" value="1"/>
</dbReference>
<dbReference type="EMBL" id="CACVAT010000068">
    <property type="protein sequence ID" value="CAA6804566.1"/>
    <property type="molecule type" value="Genomic_DNA"/>
</dbReference>
<keyword evidence="11 12" id="KW-0066">ATP synthesis</keyword>
<dbReference type="InterPro" id="IPR000568">
    <property type="entry name" value="ATP_synth_F0_asu"/>
</dbReference>
<comment type="function">
    <text evidence="12 13">Key component of the proton channel; it plays a direct role in the translocation of protons across the membrane.</text>
</comment>
<dbReference type="NCBIfam" id="NF004477">
    <property type="entry name" value="PRK05815.1-1"/>
    <property type="match status" value="1"/>
</dbReference>
<keyword evidence="7 12" id="KW-0375">Hydrogen ion transport</keyword>
<keyword evidence="5 12" id="KW-0138">CF(0)</keyword>
<gene>
    <name evidence="12" type="primary">atpB</name>
    <name evidence="14" type="ORF">HELGO_WM29847</name>
</gene>
<keyword evidence="6 12" id="KW-0812">Transmembrane</keyword>
<feature type="transmembrane region" description="Helical" evidence="12">
    <location>
        <begin position="104"/>
        <end position="133"/>
    </location>
</feature>
<sequence length="287" mass="31389">MSGFDPAISNPVEYIQHHLTNLSLGGKPESIVDFGVIHLDVMIVSILLAGIFAYFAKKVGDNIDPDNPGGFQNAAEMVIEFVDQQVRDIFPAADKMVGPIAITLFVWIIMLNTMDLIPVDLIPGLVAGIYGLFGGDPHHAYFKVVPTTNLDTTFGLALSVFVLIIHYNIKAKGLAGWLKGFFFHPFVAEGTGAKVALAIPNLLMTLIEEIAKPVSLGLRLFGNMFAGELLFLLIALLAFSVWAMPLQIVFGSMWAIFHIMVITLQAFVFMLLTIVYLSLASQSHDDH</sequence>
<evidence type="ECO:0000256" key="12">
    <source>
        <dbReference type="HAMAP-Rule" id="MF_01393"/>
    </source>
</evidence>
<dbReference type="CDD" id="cd00310">
    <property type="entry name" value="ATP-synt_Fo_a_6"/>
    <property type="match status" value="1"/>
</dbReference>
<dbReference type="NCBIfam" id="TIGR01131">
    <property type="entry name" value="ATP_synt_6_or_A"/>
    <property type="match status" value="1"/>
</dbReference>
<dbReference type="Gene3D" id="1.20.120.220">
    <property type="entry name" value="ATP synthase, F0 complex, subunit A"/>
    <property type="match status" value="1"/>
</dbReference>
<keyword evidence="8 12" id="KW-1133">Transmembrane helix</keyword>
<keyword evidence="3 12" id="KW-0813">Transport</keyword>
<evidence type="ECO:0000256" key="1">
    <source>
        <dbReference type="ARBA" id="ARBA00004141"/>
    </source>
</evidence>
<evidence type="ECO:0000256" key="7">
    <source>
        <dbReference type="ARBA" id="ARBA00022781"/>
    </source>
</evidence>
<dbReference type="Pfam" id="PF00119">
    <property type="entry name" value="ATP-synt_A"/>
    <property type="match status" value="1"/>
</dbReference>
<evidence type="ECO:0000256" key="4">
    <source>
        <dbReference type="ARBA" id="ARBA00022475"/>
    </source>
</evidence>
<evidence type="ECO:0000256" key="10">
    <source>
        <dbReference type="ARBA" id="ARBA00023136"/>
    </source>
</evidence>
<evidence type="ECO:0000256" key="13">
    <source>
        <dbReference type="RuleBase" id="RU000483"/>
    </source>
</evidence>
<feature type="transmembrane region" description="Helical" evidence="12">
    <location>
        <begin position="153"/>
        <end position="169"/>
    </location>
</feature>
<proteinExistence type="inferred from homology"/>
<comment type="similarity">
    <text evidence="2 12 13">Belongs to the ATPase A chain family.</text>
</comment>
<dbReference type="InterPro" id="IPR023011">
    <property type="entry name" value="ATP_synth_F0_asu_AS"/>
</dbReference>
<protein>
    <recommendedName>
        <fullName evidence="12 13">ATP synthase subunit a</fullName>
    </recommendedName>
    <alternativeName>
        <fullName evidence="12">ATP synthase F0 sector subunit a</fullName>
    </alternativeName>
    <alternativeName>
        <fullName evidence="12">F-ATPase subunit 6</fullName>
    </alternativeName>
</protein>
<organism evidence="14">
    <name type="scientific">uncultured Thiotrichaceae bacterium</name>
    <dbReference type="NCBI Taxonomy" id="298394"/>
    <lineage>
        <taxon>Bacteria</taxon>
        <taxon>Pseudomonadati</taxon>
        <taxon>Pseudomonadota</taxon>
        <taxon>Gammaproteobacteria</taxon>
        <taxon>Thiotrichales</taxon>
        <taxon>Thiotrichaceae</taxon>
        <taxon>environmental samples</taxon>
    </lineage>
</organism>
<evidence type="ECO:0000256" key="11">
    <source>
        <dbReference type="ARBA" id="ARBA00023310"/>
    </source>
</evidence>
<dbReference type="InterPro" id="IPR035908">
    <property type="entry name" value="F0_ATP_A_sf"/>
</dbReference>
<reference evidence="14" key="1">
    <citation type="submission" date="2020-01" db="EMBL/GenBank/DDBJ databases">
        <authorList>
            <person name="Meier V. D."/>
            <person name="Meier V D."/>
        </authorList>
    </citation>
    <scope>NUCLEOTIDE SEQUENCE</scope>
    <source>
        <strain evidence="14">HLG_WM_MAG_09</strain>
    </source>
</reference>
<dbReference type="FunFam" id="1.20.120.220:FF:000002">
    <property type="entry name" value="ATP synthase subunit a"/>
    <property type="match status" value="1"/>
</dbReference>
<comment type="subcellular location">
    <subcellularLocation>
        <location evidence="12 13">Cell membrane</location>
        <topology evidence="12 13">Multi-pass membrane protein</topology>
    </subcellularLocation>
    <subcellularLocation>
        <location evidence="1">Membrane</location>
        <topology evidence="1">Multi-pass membrane protein</topology>
    </subcellularLocation>
</comment>
<name>A0A6S6SED3_9GAMM</name>
<dbReference type="GO" id="GO:0005886">
    <property type="term" value="C:plasma membrane"/>
    <property type="evidence" value="ECO:0007669"/>
    <property type="project" value="UniProtKB-SubCell"/>
</dbReference>
<dbReference type="AlphaFoldDB" id="A0A6S6SED3"/>
<evidence type="ECO:0000256" key="2">
    <source>
        <dbReference type="ARBA" id="ARBA00006810"/>
    </source>
</evidence>
<keyword evidence="4 12" id="KW-1003">Cell membrane</keyword>
<dbReference type="PANTHER" id="PTHR42823">
    <property type="entry name" value="ATP SYNTHASE SUBUNIT A, CHLOROPLASTIC"/>
    <property type="match status" value="1"/>
</dbReference>
<accession>A0A6S6SED3</accession>
<keyword evidence="10 12" id="KW-0472">Membrane</keyword>
<feature type="transmembrane region" description="Helical" evidence="12">
    <location>
        <begin position="229"/>
        <end position="250"/>
    </location>
</feature>
<dbReference type="PANTHER" id="PTHR42823:SF3">
    <property type="entry name" value="ATP SYNTHASE SUBUNIT A, CHLOROPLASTIC"/>
    <property type="match status" value="1"/>
</dbReference>
<dbReference type="GO" id="GO:0045259">
    <property type="term" value="C:proton-transporting ATP synthase complex"/>
    <property type="evidence" value="ECO:0007669"/>
    <property type="project" value="UniProtKB-KW"/>
</dbReference>
<evidence type="ECO:0000256" key="3">
    <source>
        <dbReference type="ARBA" id="ARBA00022448"/>
    </source>
</evidence>
<feature type="transmembrane region" description="Helical" evidence="12">
    <location>
        <begin position="256"/>
        <end position="279"/>
    </location>
</feature>
<dbReference type="InterPro" id="IPR045082">
    <property type="entry name" value="ATP_syn_F0_a_bact/chloroplast"/>
</dbReference>
<evidence type="ECO:0000256" key="9">
    <source>
        <dbReference type="ARBA" id="ARBA00023065"/>
    </source>
</evidence>
<feature type="transmembrane region" description="Helical" evidence="12">
    <location>
        <begin position="36"/>
        <end position="56"/>
    </location>
</feature>
<evidence type="ECO:0000313" key="14">
    <source>
        <dbReference type="EMBL" id="CAA6804566.1"/>
    </source>
</evidence>